<evidence type="ECO:0000256" key="1">
    <source>
        <dbReference type="SAM" id="SignalP"/>
    </source>
</evidence>
<dbReference type="RefSeq" id="WP_088844304.1">
    <property type="nucleotide sequence ID" value="NZ_FYEW01000002.1"/>
</dbReference>
<accession>A0A212UBW8</accession>
<organism evidence="3 4">
    <name type="scientific">Hymenobacter gelipurpurascens</name>
    <dbReference type="NCBI Taxonomy" id="89968"/>
    <lineage>
        <taxon>Bacteria</taxon>
        <taxon>Pseudomonadati</taxon>
        <taxon>Bacteroidota</taxon>
        <taxon>Cytophagia</taxon>
        <taxon>Cytophagales</taxon>
        <taxon>Hymenobacteraceae</taxon>
        <taxon>Hymenobacter</taxon>
    </lineage>
</organism>
<gene>
    <name evidence="3" type="ORF">SAMN06265337_3001</name>
</gene>
<sequence>MKTLTSLLRRSVVFAALPAALAFSSCSNDDKADPIPDQGRVLAVHAAPNANVKVSVLADEQAIKDLNYGENSGYQVLNAGSKVFKVNVAGTTTTVATATQTVAKDKNYSLFAYSPSNQANSVAPLWVEDDLTAPAAGKAKIRVVHVGQGAASPLTLYRTESTGTATLLIPNISFGNASAFTEIDANTANLYLSNSSNVPVIIIGSKVLAAGKIYTLVVRGSSTGLTTDLQVKADFIENN</sequence>
<evidence type="ECO:0000259" key="2">
    <source>
        <dbReference type="Pfam" id="PF14344"/>
    </source>
</evidence>
<dbReference type="OrthoDB" id="9792011at2"/>
<feature type="domain" description="DUF4397" evidence="2">
    <location>
        <begin position="41"/>
        <end position="149"/>
    </location>
</feature>
<reference evidence="4" key="1">
    <citation type="submission" date="2017-06" db="EMBL/GenBank/DDBJ databases">
        <authorList>
            <person name="Varghese N."/>
            <person name="Submissions S."/>
        </authorList>
    </citation>
    <scope>NUCLEOTIDE SEQUENCE [LARGE SCALE GENOMIC DNA]</scope>
    <source>
        <strain evidence="4">DSM 11116</strain>
    </source>
</reference>
<keyword evidence="1" id="KW-0732">Signal</keyword>
<dbReference type="PROSITE" id="PS51257">
    <property type="entry name" value="PROKAR_LIPOPROTEIN"/>
    <property type="match status" value="1"/>
</dbReference>
<dbReference type="Proteomes" id="UP000198131">
    <property type="component" value="Unassembled WGS sequence"/>
</dbReference>
<feature type="chain" id="PRO_5012623270" description="DUF4397 domain-containing protein" evidence="1">
    <location>
        <begin position="16"/>
        <end position="239"/>
    </location>
</feature>
<feature type="signal peptide" evidence="1">
    <location>
        <begin position="1"/>
        <end position="15"/>
    </location>
</feature>
<evidence type="ECO:0000313" key="3">
    <source>
        <dbReference type="EMBL" id="SNC75683.1"/>
    </source>
</evidence>
<dbReference type="AlphaFoldDB" id="A0A212UBW8"/>
<dbReference type="Pfam" id="PF14344">
    <property type="entry name" value="DUF4397"/>
    <property type="match status" value="1"/>
</dbReference>
<dbReference type="EMBL" id="FYEW01000002">
    <property type="protein sequence ID" value="SNC75683.1"/>
    <property type="molecule type" value="Genomic_DNA"/>
</dbReference>
<evidence type="ECO:0000313" key="4">
    <source>
        <dbReference type="Proteomes" id="UP000198131"/>
    </source>
</evidence>
<keyword evidence="4" id="KW-1185">Reference proteome</keyword>
<protein>
    <recommendedName>
        <fullName evidence="2">DUF4397 domain-containing protein</fullName>
    </recommendedName>
</protein>
<proteinExistence type="predicted"/>
<dbReference type="InterPro" id="IPR025510">
    <property type="entry name" value="DUF4397"/>
</dbReference>
<name>A0A212UBW8_9BACT</name>